<gene>
    <name evidence="2" type="ORF">S01H1_13430</name>
</gene>
<dbReference type="AlphaFoldDB" id="X0S401"/>
<dbReference type="EMBL" id="BARS01006928">
    <property type="protein sequence ID" value="GAF75764.1"/>
    <property type="molecule type" value="Genomic_DNA"/>
</dbReference>
<feature type="region of interest" description="Disordered" evidence="1">
    <location>
        <begin position="72"/>
        <end position="95"/>
    </location>
</feature>
<comment type="caution">
    <text evidence="2">The sequence shown here is derived from an EMBL/GenBank/DDBJ whole genome shotgun (WGS) entry which is preliminary data.</text>
</comment>
<protein>
    <submittedName>
        <fullName evidence="2">Uncharacterized protein</fullName>
    </submittedName>
</protein>
<name>X0S401_9ZZZZ</name>
<sequence>CEKTKEVFAQLDKERGYRPPKRKAEAASIIRMLKLYSPDQIIDAYKALKQDKFWQGKELYMMSVESQIGAMTKDGTHQQNTPRGLPTKYTEVEEL</sequence>
<feature type="non-terminal residue" evidence="2">
    <location>
        <position position="1"/>
    </location>
</feature>
<evidence type="ECO:0000313" key="2">
    <source>
        <dbReference type="EMBL" id="GAF75764.1"/>
    </source>
</evidence>
<proteinExistence type="predicted"/>
<accession>X0S401</accession>
<organism evidence="2">
    <name type="scientific">marine sediment metagenome</name>
    <dbReference type="NCBI Taxonomy" id="412755"/>
    <lineage>
        <taxon>unclassified sequences</taxon>
        <taxon>metagenomes</taxon>
        <taxon>ecological metagenomes</taxon>
    </lineage>
</organism>
<reference evidence="2" key="1">
    <citation type="journal article" date="2014" name="Front. Microbiol.">
        <title>High frequency of phylogenetically diverse reductive dehalogenase-homologous genes in deep subseafloor sedimentary metagenomes.</title>
        <authorList>
            <person name="Kawai M."/>
            <person name="Futagami T."/>
            <person name="Toyoda A."/>
            <person name="Takaki Y."/>
            <person name="Nishi S."/>
            <person name="Hori S."/>
            <person name="Arai W."/>
            <person name="Tsubouchi T."/>
            <person name="Morono Y."/>
            <person name="Uchiyama I."/>
            <person name="Ito T."/>
            <person name="Fujiyama A."/>
            <person name="Inagaki F."/>
            <person name="Takami H."/>
        </authorList>
    </citation>
    <scope>NUCLEOTIDE SEQUENCE</scope>
    <source>
        <strain evidence="2">Expedition CK06-06</strain>
    </source>
</reference>
<evidence type="ECO:0000256" key="1">
    <source>
        <dbReference type="SAM" id="MobiDB-lite"/>
    </source>
</evidence>